<dbReference type="GO" id="GO:0005524">
    <property type="term" value="F:ATP binding"/>
    <property type="evidence" value="ECO:0007669"/>
    <property type="project" value="UniProtKB-KW"/>
</dbReference>
<dbReference type="AlphaFoldDB" id="A0A2V3VLG4"/>
<dbReference type="FunFam" id="3.40.50.300:FF:000016">
    <property type="entry name" value="Oligopeptide ABC transporter ATP-binding component"/>
    <property type="match status" value="1"/>
</dbReference>
<protein>
    <submittedName>
        <fullName evidence="9">Oligopeptide transport system ATP-binding protein</fullName>
    </submittedName>
</protein>
<dbReference type="InterPro" id="IPR050388">
    <property type="entry name" value="ABC_Ni/Peptide_Import"/>
</dbReference>
<comment type="subcellular location">
    <subcellularLocation>
        <location evidence="1">Cell membrane</location>
        <topology evidence="1">Peripheral membrane protein</topology>
    </subcellularLocation>
</comment>
<name>A0A2V3VLG4_9BACI</name>
<keyword evidence="10" id="KW-1185">Reference proteome</keyword>
<dbReference type="NCBIfam" id="TIGR01727">
    <property type="entry name" value="oligo_HPY"/>
    <property type="match status" value="1"/>
</dbReference>
<dbReference type="CDD" id="cd03257">
    <property type="entry name" value="ABC_NikE_OppD_transporters"/>
    <property type="match status" value="1"/>
</dbReference>
<dbReference type="RefSeq" id="WP_110397034.1">
    <property type="nucleotide sequence ID" value="NZ_JADIJL010000005.1"/>
</dbReference>
<dbReference type="GO" id="GO:0016887">
    <property type="term" value="F:ATP hydrolysis activity"/>
    <property type="evidence" value="ECO:0007669"/>
    <property type="project" value="InterPro"/>
</dbReference>
<comment type="similarity">
    <text evidence="2">Belongs to the ABC transporter superfamily.</text>
</comment>
<evidence type="ECO:0000256" key="6">
    <source>
        <dbReference type="ARBA" id="ARBA00022840"/>
    </source>
</evidence>
<evidence type="ECO:0000313" key="9">
    <source>
        <dbReference type="EMBL" id="PXW82647.1"/>
    </source>
</evidence>
<sequence length="339" mass="37581">MNKDYLLEVNNLQVTFKTNNTEVHAVRGVNFQLKEKETLAIVGESGSGKSVTAQSIIKLISEPPGKINNGSIFYKGEDLLTKPERYFSSIRGKEISMIFQDPMSSLNPTLKIGRQIAETIIRHEKVNKETAYKRTIELLKLVGIPNPEKRIDQYPYEFSGGMRQRVMIAIALSCNPKILIADEPTTALDVTIQAQIIELLNDLQQKLNMSTIIITHDLGVVANMAHRVVVMYGGKVAETGTVDEIFYQPKHPYTWGLLSSIPKLDSKEKKLIAIDGSPPNLANPPKGCPFAPRCPYAMKVCIEQSPGIVSSSDTQKTACWLLDEQAPITDTPETARIEG</sequence>
<keyword evidence="6 9" id="KW-0067">ATP-binding</keyword>
<dbReference type="OrthoDB" id="9802264at2"/>
<keyword evidence="4" id="KW-1003">Cell membrane</keyword>
<dbReference type="Pfam" id="PF08352">
    <property type="entry name" value="oligo_HPY"/>
    <property type="match status" value="1"/>
</dbReference>
<dbReference type="PANTHER" id="PTHR43297:SF2">
    <property type="entry name" value="DIPEPTIDE TRANSPORT ATP-BINDING PROTEIN DPPD"/>
    <property type="match status" value="1"/>
</dbReference>
<dbReference type="Proteomes" id="UP000247978">
    <property type="component" value="Unassembled WGS sequence"/>
</dbReference>
<evidence type="ECO:0000256" key="7">
    <source>
        <dbReference type="ARBA" id="ARBA00023136"/>
    </source>
</evidence>
<dbReference type="InterPro" id="IPR003439">
    <property type="entry name" value="ABC_transporter-like_ATP-bd"/>
</dbReference>
<evidence type="ECO:0000256" key="3">
    <source>
        <dbReference type="ARBA" id="ARBA00022448"/>
    </source>
</evidence>
<dbReference type="PANTHER" id="PTHR43297">
    <property type="entry name" value="OLIGOPEPTIDE TRANSPORT ATP-BINDING PROTEIN APPD"/>
    <property type="match status" value="1"/>
</dbReference>
<evidence type="ECO:0000256" key="5">
    <source>
        <dbReference type="ARBA" id="ARBA00022741"/>
    </source>
</evidence>
<dbReference type="InterPro" id="IPR013563">
    <property type="entry name" value="Oligopep_ABC_C"/>
</dbReference>
<reference evidence="9 10" key="1">
    <citation type="submission" date="2018-05" db="EMBL/GenBank/DDBJ databases">
        <title>Genomic Encyclopedia of Type Strains, Phase IV (KMG-IV): sequencing the most valuable type-strain genomes for metagenomic binning, comparative biology and taxonomic classification.</title>
        <authorList>
            <person name="Goeker M."/>
        </authorList>
    </citation>
    <scope>NUCLEOTIDE SEQUENCE [LARGE SCALE GENOMIC DNA]</scope>
    <source>
        <strain evidence="9 10">DSM 28556</strain>
    </source>
</reference>
<dbReference type="Gene3D" id="3.40.50.300">
    <property type="entry name" value="P-loop containing nucleotide triphosphate hydrolases"/>
    <property type="match status" value="1"/>
</dbReference>
<evidence type="ECO:0000256" key="1">
    <source>
        <dbReference type="ARBA" id="ARBA00004202"/>
    </source>
</evidence>
<accession>A0A2V3VLG4</accession>
<dbReference type="SUPFAM" id="SSF52540">
    <property type="entry name" value="P-loop containing nucleoside triphosphate hydrolases"/>
    <property type="match status" value="1"/>
</dbReference>
<comment type="caution">
    <text evidence="9">The sequence shown here is derived from an EMBL/GenBank/DDBJ whole genome shotgun (WGS) entry which is preliminary data.</text>
</comment>
<keyword evidence="3" id="KW-0813">Transport</keyword>
<dbReference type="PROSITE" id="PS00211">
    <property type="entry name" value="ABC_TRANSPORTER_1"/>
    <property type="match status" value="1"/>
</dbReference>
<dbReference type="InterPro" id="IPR017871">
    <property type="entry name" value="ABC_transporter-like_CS"/>
</dbReference>
<feature type="domain" description="ABC transporter" evidence="8">
    <location>
        <begin position="7"/>
        <end position="258"/>
    </location>
</feature>
<evidence type="ECO:0000256" key="4">
    <source>
        <dbReference type="ARBA" id="ARBA00022475"/>
    </source>
</evidence>
<keyword evidence="5" id="KW-0547">Nucleotide-binding</keyword>
<dbReference type="Pfam" id="PF00005">
    <property type="entry name" value="ABC_tran"/>
    <property type="match status" value="1"/>
</dbReference>
<dbReference type="EMBL" id="QJJQ01000017">
    <property type="protein sequence ID" value="PXW82647.1"/>
    <property type="molecule type" value="Genomic_DNA"/>
</dbReference>
<dbReference type="PROSITE" id="PS50893">
    <property type="entry name" value="ABC_TRANSPORTER_2"/>
    <property type="match status" value="1"/>
</dbReference>
<organism evidence="9 10">
    <name type="scientific">Pseudogracilibacillus auburnensis</name>
    <dbReference type="NCBI Taxonomy" id="1494959"/>
    <lineage>
        <taxon>Bacteria</taxon>
        <taxon>Bacillati</taxon>
        <taxon>Bacillota</taxon>
        <taxon>Bacilli</taxon>
        <taxon>Bacillales</taxon>
        <taxon>Bacillaceae</taxon>
        <taxon>Pseudogracilibacillus</taxon>
    </lineage>
</organism>
<dbReference type="SMART" id="SM00382">
    <property type="entry name" value="AAA"/>
    <property type="match status" value="1"/>
</dbReference>
<dbReference type="GO" id="GO:0005886">
    <property type="term" value="C:plasma membrane"/>
    <property type="evidence" value="ECO:0007669"/>
    <property type="project" value="UniProtKB-SubCell"/>
</dbReference>
<evidence type="ECO:0000259" key="8">
    <source>
        <dbReference type="PROSITE" id="PS50893"/>
    </source>
</evidence>
<evidence type="ECO:0000313" key="10">
    <source>
        <dbReference type="Proteomes" id="UP000247978"/>
    </source>
</evidence>
<dbReference type="InterPro" id="IPR027417">
    <property type="entry name" value="P-loop_NTPase"/>
</dbReference>
<proteinExistence type="inferred from homology"/>
<dbReference type="GO" id="GO:0015833">
    <property type="term" value="P:peptide transport"/>
    <property type="evidence" value="ECO:0007669"/>
    <property type="project" value="InterPro"/>
</dbReference>
<keyword evidence="7" id="KW-0472">Membrane</keyword>
<dbReference type="InterPro" id="IPR003593">
    <property type="entry name" value="AAA+_ATPase"/>
</dbReference>
<gene>
    <name evidence="9" type="ORF">DFR56_11785</name>
</gene>
<evidence type="ECO:0000256" key="2">
    <source>
        <dbReference type="ARBA" id="ARBA00005417"/>
    </source>
</evidence>